<evidence type="ECO:0000256" key="6">
    <source>
        <dbReference type="PROSITE-ProRule" id="PRU00703"/>
    </source>
</evidence>
<dbReference type="eggNOG" id="COG0517">
    <property type="taxonomic scope" value="Bacteria"/>
</dbReference>
<dbReference type="SMART" id="SM00116">
    <property type="entry name" value="CBS"/>
    <property type="match status" value="2"/>
</dbReference>
<dbReference type="SUPFAM" id="SSF103473">
    <property type="entry name" value="MFS general substrate transporter"/>
    <property type="match status" value="1"/>
</dbReference>
<dbReference type="InterPro" id="IPR020846">
    <property type="entry name" value="MFS_dom"/>
</dbReference>
<feature type="transmembrane region" description="Helical" evidence="7">
    <location>
        <begin position="349"/>
        <end position="368"/>
    </location>
</feature>
<dbReference type="Gene3D" id="1.20.1720.10">
    <property type="entry name" value="Multidrug resistance protein D"/>
    <property type="match status" value="1"/>
</dbReference>
<dbReference type="GO" id="GO:0022857">
    <property type="term" value="F:transmembrane transporter activity"/>
    <property type="evidence" value="ECO:0007669"/>
    <property type="project" value="InterPro"/>
</dbReference>
<feature type="domain" description="Major facilitator superfamily (MFS) profile" evidence="8">
    <location>
        <begin position="9"/>
        <end position="457"/>
    </location>
</feature>
<keyword evidence="3 7" id="KW-0812">Transmembrane</keyword>
<dbReference type="InterPro" id="IPR011701">
    <property type="entry name" value="MFS"/>
</dbReference>
<feature type="transmembrane region" description="Helical" evidence="7">
    <location>
        <begin position="430"/>
        <end position="452"/>
    </location>
</feature>
<organism evidence="10 11">
    <name type="scientific">Slackia heliotrinireducens (strain ATCC 29202 / DSM 20476 / NCTC 11029 / RHS 1)</name>
    <name type="common">Peptococcus heliotrinreducens</name>
    <dbReference type="NCBI Taxonomy" id="471855"/>
    <lineage>
        <taxon>Bacteria</taxon>
        <taxon>Bacillati</taxon>
        <taxon>Actinomycetota</taxon>
        <taxon>Coriobacteriia</taxon>
        <taxon>Eggerthellales</taxon>
        <taxon>Eggerthellaceae</taxon>
        <taxon>Slackia</taxon>
    </lineage>
</organism>
<dbReference type="PRINTS" id="PR01036">
    <property type="entry name" value="TCRTETB"/>
</dbReference>
<dbReference type="CDD" id="cd04586">
    <property type="entry name" value="CBS_pair_BON_assoc"/>
    <property type="match status" value="1"/>
</dbReference>
<evidence type="ECO:0000256" key="3">
    <source>
        <dbReference type="ARBA" id="ARBA00022692"/>
    </source>
</evidence>
<dbReference type="Proteomes" id="UP000002026">
    <property type="component" value="Chromosome"/>
</dbReference>
<feature type="transmembrane region" description="Helical" evidence="7">
    <location>
        <begin position="196"/>
        <end position="214"/>
    </location>
</feature>
<dbReference type="InterPro" id="IPR000644">
    <property type="entry name" value="CBS_dom"/>
</dbReference>
<evidence type="ECO:0000259" key="9">
    <source>
        <dbReference type="PROSITE" id="PS51371"/>
    </source>
</evidence>
<feature type="transmembrane region" description="Helical" evidence="7">
    <location>
        <begin position="290"/>
        <end position="313"/>
    </location>
</feature>
<evidence type="ECO:0000313" key="10">
    <source>
        <dbReference type="EMBL" id="ACV23727.1"/>
    </source>
</evidence>
<reference evidence="10 11" key="1">
    <citation type="journal article" date="2009" name="Stand. Genomic Sci.">
        <title>Complete genome sequence of Slackia heliotrinireducens type strain (RHS 1).</title>
        <authorList>
            <person name="Pukall R."/>
            <person name="Lapidus A."/>
            <person name="Nolan M."/>
            <person name="Copeland A."/>
            <person name="Glavina Del Rio T."/>
            <person name="Lucas S."/>
            <person name="Chen F."/>
            <person name="Tice H."/>
            <person name="Cheng J.F."/>
            <person name="Chertkov O."/>
            <person name="Bruce D."/>
            <person name="Goodwin L."/>
            <person name="Kuske C."/>
            <person name="Brettin T."/>
            <person name="Detter J.C."/>
            <person name="Han C."/>
            <person name="Pitluck S."/>
            <person name="Pati A."/>
            <person name="Mavrommatis K."/>
            <person name="Ivanova N."/>
            <person name="Ovchinnikova G."/>
            <person name="Chen A."/>
            <person name="Palaniappan K."/>
            <person name="Schneider S."/>
            <person name="Rohde M."/>
            <person name="Chain P."/>
            <person name="D'haeseleer P."/>
            <person name="Goker M."/>
            <person name="Bristow J."/>
            <person name="Eisen J.A."/>
            <person name="Markowitz V."/>
            <person name="Kyrpides N.C."/>
            <person name="Klenk H.P."/>
            <person name="Hugenholtz P."/>
        </authorList>
    </citation>
    <scope>NUCLEOTIDE SEQUENCE [LARGE SCALE GENOMIC DNA]</scope>
    <source>
        <strain evidence="11">ATCC 29202 / DSM 20476 / NCTC 11029 / RHS 1</strain>
    </source>
</reference>
<keyword evidence="4 7" id="KW-1133">Transmembrane helix</keyword>
<feature type="transmembrane region" description="Helical" evidence="7">
    <location>
        <begin position="44"/>
        <end position="66"/>
    </location>
</feature>
<dbReference type="PANTHER" id="PTHR42718:SF9">
    <property type="entry name" value="MAJOR FACILITATOR SUPERFAMILY MULTIDRUG TRANSPORTER MFSC"/>
    <property type="match status" value="1"/>
</dbReference>
<dbReference type="Pfam" id="PF07690">
    <property type="entry name" value="MFS_1"/>
    <property type="match status" value="1"/>
</dbReference>
<name>C7N3K4_SLAHD</name>
<evidence type="ECO:0000256" key="5">
    <source>
        <dbReference type="ARBA" id="ARBA00023136"/>
    </source>
</evidence>
<feature type="transmembrane region" description="Helical" evidence="7">
    <location>
        <begin position="104"/>
        <end position="125"/>
    </location>
</feature>
<dbReference type="AlphaFoldDB" id="C7N3K4"/>
<comment type="subcellular location">
    <subcellularLocation>
        <location evidence="1">Cell membrane</location>
        <topology evidence="1">Multi-pass membrane protein</topology>
    </subcellularLocation>
</comment>
<dbReference type="eggNOG" id="COG2814">
    <property type="taxonomic scope" value="Bacteria"/>
</dbReference>
<feature type="transmembrane region" description="Helical" evidence="7">
    <location>
        <begin position="132"/>
        <end position="159"/>
    </location>
</feature>
<gene>
    <name evidence="10" type="ordered locus">Shel_27290</name>
</gene>
<evidence type="ECO:0000313" key="11">
    <source>
        <dbReference type="Proteomes" id="UP000002026"/>
    </source>
</evidence>
<keyword evidence="11" id="KW-1185">Reference proteome</keyword>
<protein>
    <submittedName>
        <fullName evidence="10">Drug resistance transporter, EmrB/QacA subfamily</fullName>
    </submittedName>
</protein>
<feature type="transmembrane region" description="Helical" evidence="7">
    <location>
        <begin position="325"/>
        <end position="343"/>
    </location>
</feature>
<evidence type="ECO:0000256" key="2">
    <source>
        <dbReference type="ARBA" id="ARBA00022448"/>
    </source>
</evidence>
<feature type="transmembrane region" description="Helical" evidence="7">
    <location>
        <begin position="389"/>
        <end position="410"/>
    </location>
</feature>
<evidence type="ECO:0000256" key="7">
    <source>
        <dbReference type="SAM" id="Phobius"/>
    </source>
</evidence>
<proteinExistence type="predicted"/>
<dbReference type="STRING" id="471855.Shel_27290"/>
<feature type="transmembrane region" description="Helical" evidence="7">
    <location>
        <begin position="75"/>
        <end position="92"/>
    </location>
</feature>
<evidence type="ECO:0000256" key="1">
    <source>
        <dbReference type="ARBA" id="ARBA00004651"/>
    </source>
</evidence>
<feature type="transmembrane region" description="Helical" evidence="7">
    <location>
        <begin position="259"/>
        <end position="284"/>
    </location>
</feature>
<evidence type="ECO:0000256" key="4">
    <source>
        <dbReference type="ARBA" id="ARBA00022989"/>
    </source>
</evidence>
<evidence type="ECO:0000259" key="8">
    <source>
        <dbReference type="PROSITE" id="PS50850"/>
    </source>
</evidence>
<dbReference type="PROSITE" id="PS50850">
    <property type="entry name" value="MFS"/>
    <property type="match status" value="1"/>
</dbReference>
<feature type="transmembrane region" description="Helical" evidence="7">
    <location>
        <begin position="220"/>
        <end position="238"/>
    </location>
</feature>
<feature type="transmembrane region" description="Helical" evidence="7">
    <location>
        <begin position="12"/>
        <end position="32"/>
    </location>
</feature>
<dbReference type="RefSeq" id="WP_012799823.1">
    <property type="nucleotide sequence ID" value="NC_013165.1"/>
</dbReference>
<dbReference type="PANTHER" id="PTHR42718">
    <property type="entry name" value="MAJOR FACILITATOR SUPERFAMILY MULTIDRUG TRANSPORTER MFSC"/>
    <property type="match status" value="1"/>
</dbReference>
<dbReference type="PROSITE" id="PS51371">
    <property type="entry name" value="CBS"/>
    <property type="match status" value="2"/>
</dbReference>
<keyword evidence="6" id="KW-0129">CBS domain</keyword>
<feature type="domain" description="CBS" evidence="9">
    <location>
        <begin position="484"/>
        <end position="542"/>
    </location>
</feature>
<dbReference type="InterPro" id="IPR046342">
    <property type="entry name" value="CBS_dom_sf"/>
</dbReference>
<dbReference type="KEGG" id="shi:Shel_27290"/>
<keyword evidence="5 7" id="KW-0472">Membrane</keyword>
<dbReference type="Gene3D" id="1.20.1250.20">
    <property type="entry name" value="MFS general substrate transporter like domains"/>
    <property type="match status" value="1"/>
</dbReference>
<dbReference type="HOGENOM" id="CLU_000960_28_0_11"/>
<feature type="transmembrane region" description="Helical" evidence="7">
    <location>
        <begin position="165"/>
        <end position="184"/>
    </location>
</feature>
<dbReference type="EMBL" id="CP001684">
    <property type="protein sequence ID" value="ACV23727.1"/>
    <property type="molecule type" value="Genomic_DNA"/>
</dbReference>
<dbReference type="SUPFAM" id="SSF54631">
    <property type="entry name" value="CBS-domain pair"/>
    <property type="match status" value="1"/>
</dbReference>
<dbReference type="InterPro" id="IPR036259">
    <property type="entry name" value="MFS_trans_sf"/>
</dbReference>
<feature type="domain" description="CBS" evidence="9">
    <location>
        <begin position="573"/>
        <end position="628"/>
    </location>
</feature>
<dbReference type="GO" id="GO:0005886">
    <property type="term" value="C:plasma membrane"/>
    <property type="evidence" value="ECO:0007669"/>
    <property type="project" value="UniProtKB-SubCell"/>
</dbReference>
<keyword evidence="2" id="KW-0813">Transport</keyword>
<dbReference type="Pfam" id="PF00571">
    <property type="entry name" value="CBS"/>
    <property type="match status" value="2"/>
</dbReference>
<dbReference type="Gene3D" id="3.10.580.10">
    <property type="entry name" value="CBS-domain"/>
    <property type="match status" value="1"/>
</dbReference>
<sequence length="628" mass="65440">MQKTNYKPMLVILYLAAFIAAFNENIINVAMVDIMAEFSISYSAAQWLVTGYMIVTSIIVTVMSFLSRRFTLRRLFYVAGACFLVGEAASFVMPNFPLLLAARLLQAVGSGVFIPLMMGTVLAVAPREKMGTYLSIGSAAITLGPAFAPVVSGVAATFIGWRAIHVVPFTVVALLAVAGAKLLRNIGEPESVKLDAPSLALASVGLTVFVFGLGEITTHLPLALVCIAVSVLVIAAFVRRQFVIPNPMLTMRPMTDPRFSVACILVIVAMMTTFSMSVLLPLYFEGTFGHTALLAGLLILPAIVVNAITAVIGGRIMDKSGPWPLIPVGFLLAAAGQCAIAAFSASMSLVVVVVASVAVYAGVGLMMSPSQTAGLRTLPREEHGAGVSIINTFNMVAASIGPSLFIGILSSGAAKASAEGTSANVGNAAGFSQAVLVAAGIAVLGLVVAVVYSYKERGAAPAAVHASETEIASGATVPSLADVMKRDAYTVPASATVADVARILVANKTSGVPVVGKAGAVLGFISDGDIMRALSKSETQAVDLGYYLAAMAEDEAFGDRVHDLLGRNVMDYATENVVCASADEPIDSVCAKLNGRRIKKMPVVENGRLVGTVSRSDIVRYLMESFVA</sequence>
<accession>C7N3K4</accession>